<accession>A0A239E4T9</accession>
<evidence type="ECO:0000313" key="3">
    <source>
        <dbReference type="Proteomes" id="UP000198280"/>
    </source>
</evidence>
<keyword evidence="3" id="KW-1185">Reference proteome</keyword>
<protein>
    <recommendedName>
        <fullName evidence="4">Secreted protein</fullName>
    </recommendedName>
</protein>
<keyword evidence="1" id="KW-0732">Signal</keyword>
<dbReference type="EMBL" id="FZOF01000005">
    <property type="protein sequence ID" value="SNS39637.1"/>
    <property type="molecule type" value="Genomic_DNA"/>
</dbReference>
<dbReference type="RefSeq" id="WP_089223870.1">
    <property type="nucleotide sequence ID" value="NZ_FZOF01000005.1"/>
</dbReference>
<dbReference type="OrthoDB" id="5149662at2"/>
<name>A0A239E4T9_9ACTN</name>
<sequence length="154" mass="16212">MPLLRSLALTATSAALATALATVVAAAPASAAAGSPAPRAAPTHATVLVTCFGRGLVMPPDFLLACGDGNDRLGGLYWSHWAADSAVATGYEEANDCDPYCAAGHFHTFPVKITLSDSKPWPGDPGLRHFTKLTISYPDTEPSWPHDPVRELWD</sequence>
<feature type="signal peptide" evidence="1">
    <location>
        <begin position="1"/>
        <end position="31"/>
    </location>
</feature>
<proteinExistence type="predicted"/>
<gene>
    <name evidence="2" type="ORF">SAMN05216252_105321</name>
</gene>
<evidence type="ECO:0008006" key="4">
    <source>
        <dbReference type="Google" id="ProtNLM"/>
    </source>
</evidence>
<feature type="chain" id="PRO_5012014652" description="Secreted protein" evidence="1">
    <location>
        <begin position="32"/>
        <end position="154"/>
    </location>
</feature>
<evidence type="ECO:0000256" key="1">
    <source>
        <dbReference type="SAM" id="SignalP"/>
    </source>
</evidence>
<dbReference type="AlphaFoldDB" id="A0A239E4T9"/>
<reference evidence="2 3" key="1">
    <citation type="submission" date="2017-06" db="EMBL/GenBank/DDBJ databases">
        <authorList>
            <person name="Kim H.J."/>
            <person name="Triplett B.A."/>
        </authorList>
    </citation>
    <scope>NUCLEOTIDE SEQUENCE [LARGE SCALE GENOMIC DNA]</scope>
    <source>
        <strain evidence="2 3">CGMCC 4.1858</strain>
    </source>
</reference>
<dbReference type="Proteomes" id="UP000198280">
    <property type="component" value="Unassembled WGS sequence"/>
</dbReference>
<evidence type="ECO:0000313" key="2">
    <source>
        <dbReference type="EMBL" id="SNS39637.1"/>
    </source>
</evidence>
<organism evidence="2 3">
    <name type="scientific">Actinacidiphila glaucinigra</name>
    <dbReference type="NCBI Taxonomy" id="235986"/>
    <lineage>
        <taxon>Bacteria</taxon>
        <taxon>Bacillati</taxon>
        <taxon>Actinomycetota</taxon>
        <taxon>Actinomycetes</taxon>
        <taxon>Kitasatosporales</taxon>
        <taxon>Streptomycetaceae</taxon>
        <taxon>Actinacidiphila</taxon>
    </lineage>
</organism>